<feature type="region of interest" description="Disordered" evidence="1">
    <location>
        <begin position="159"/>
        <end position="203"/>
    </location>
</feature>
<feature type="region of interest" description="Disordered" evidence="1">
    <location>
        <begin position="430"/>
        <end position="464"/>
    </location>
</feature>
<evidence type="ECO:0000313" key="3">
    <source>
        <dbReference type="Proteomes" id="UP000070501"/>
    </source>
</evidence>
<proteinExistence type="predicted"/>
<evidence type="ECO:0000313" key="2">
    <source>
        <dbReference type="EMBL" id="KXJ91467.1"/>
    </source>
</evidence>
<accession>A0A136J2S0</accession>
<feature type="compositionally biased region" description="Polar residues" evidence="1">
    <location>
        <begin position="357"/>
        <end position="376"/>
    </location>
</feature>
<keyword evidence="3" id="KW-1185">Reference proteome</keyword>
<feature type="compositionally biased region" description="Low complexity" evidence="1">
    <location>
        <begin position="163"/>
        <end position="173"/>
    </location>
</feature>
<name>A0A136J2S0_9PEZI</name>
<protein>
    <submittedName>
        <fullName evidence="2">Uncharacterized protein</fullName>
    </submittedName>
</protein>
<feature type="region of interest" description="Disordered" evidence="1">
    <location>
        <begin position="351"/>
        <end position="381"/>
    </location>
</feature>
<evidence type="ECO:0000256" key="1">
    <source>
        <dbReference type="SAM" id="MobiDB-lite"/>
    </source>
</evidence>
<dbReference type="AlphaFoldDB" id="A0A136J2S0"/>
<sequence>MGGLVTLLLAANQGSRASFGLPSPDVTEANILSSYGVQSHVLQASKRLSLDTTGSSAPMPSTAEQWRKAVADVKLKYANRKYRACSARCVELIAWSQGSTTVEPVYLVSLHFYAAVSLETCARPLSPSSRFRDRLLRDARQHYDQAEILIQKAEDLTTQQTRSSSSLSNASSSPVPDLCHDSQSEISTSPSSRRSSISSVDDGVKKLKLKPKKKVSFSGLPDLEIEVAQKCPPEPYIRPDSPTLGAEIFSWSKPLGTSHKAPVPESFPMPPTFSPSKKALVLRPASPCIVARPTPRAESTEAYTTAQLDSMTRMSAQIASLRSQIDFHRNAIDTLLSEPTEAQAAPEVPPLLLGRPFSQQSGRTTPTPDSPGSTFFFNDDEDGQIRCGPKAAFRPRTPEFRCATPEVNTISPGPPRASSSLSMFNTVASRPGTGMSMRSRADSVASNSTYRSNGSSSSDPALRERIERLRANGWQRKRFDSKKYEALRESVLDELNHN</sequence>
<organism evidence="2 3">
    <name type="scientific">Microdochium bolleyi</name>
    <dbReference type="NCBI Taxonomy" id="196109"/>
    <lineage>
        <taxon>Eukaryota</taxon>
        <taxon>Fungi</taxon>
        <taxon>Dikarya</taxon>
        <taxon>Ascomycota</taxon>
        <taxon>Pezizomycotina</taxon>
        <taxon>Sordariomycetes</taxon>
        <taxon>Xylariomycetidae</taxon>
        <taxon>Xylariales</taxon>
        <taxon>Microdochiaceae</taxon>
        <taxon>Microdochium</taxon>
    </lineage>
</organism>
<feature type="compositionally biased region" description="Low complexity" evidence="1">
    <location>
        <begin position="184"/>
        <end position="199"/>
    </location>
</feature>
<dbReference type="InParanoid" id="A0A136J2S0"/>
<dbReference type="EMBL" id="KQ964250">
    <property type="protein sequence ID" value="KXJ91467.1"/>
    <property type="molecule type" value="Genomic_DNA"/>
</dbReference>
<dbReference type="OrthoDB" id="3641178at2759"/>
<gene>
    <name evidence="2" type="ORF">Micbo1qcDRAFT_163193</name>
</gene>
<dbReference type="Proteomes" id="UP000070501">
    <property type="component" value="Unassembled WGS sequence"/>
</dbReference>
<feature type="compositionally biased region" description="Low complexity" evidence="1">
    <location>
        <begin position="446"/>
        <end position="458"/>
    </location>
</feature>
<reference evidence="3" key="1">
    <citation type="submission" date="2016-02" db="EMBL/GenBank/DDBJ databases">
        <title>Draft genome sequence of Microdochium bolleyi, a fungal endophyte of beachgrass.</title>
        <authorList>
            <consortium name="DOE Joint Genome Institute"/>
            <person name="David A.S."/>
            <person name="May G."/>
            <person name="Haridas S."/>
            <person name="Lim J."/>
            <person name="Wang M."/>
            <person name="Labutti K."/>
            <person name="Lipzen A."/>
            <person name="Barry K."/>
            <person name="Grigoriev I.V."/>
        </authorList>
    </citation>
    <scope>NUCLEOTIDE SEQUENCE [LARGE SCALE GENOMIC DNA]</scope>
    <source>
        <strain evidence="3">J235TASD1</strain>
    </source>
</reference>